<protein>
    <recommendedName>
        <fullName evidence="7">Carboxypeptidase</fullName>
        <ecNumber evidence="7">3.4.16.-</ecNumber>
    </recommendedName>
</protein>
<evidence type="ECO:0000256" key="3">
    <source>
        <dbReference type="ARBA" id="ARBA00022670"/>
    </source>
</evidence>
<evidence type="ECO:0000256" key="4">
    <source>
        <dbReference type="ARBA" id="ARBA00022729"/>
    </source>
</evidence>
<reference evidence="8" key="1">
    <citation type="submission" date="2015-01" db="EMBL/GenBank/DDBJ databases">
        <authorList>
            <person name="Durling Mikael"/>
        </authorList>
    </citation>
    <scope>NUCLEOTIDE SEQUENCE</scope>
</reference>
<dbReference type="PANTHER" id="PTHR11802:SF113">
    <property type="entry name" value="SERINE CARBOXYPEPTIDASE CTSA-4.1"/>
    <property type="match status" value="1"/>
</dbReference>
<keyword evidence="2 7" id="KW-0121">Carboxypeptidase</keyword>
<dbReference type="GO" id="GO:0000324">
    <property type="term" value="C:fungal-type vacuole"/>
    <property type="evidence" value="ECO:0007669"/>
    <property type="project" value="TreeGrafter"/>
</dbReference>
<dbReference type="SUPFAM" id="SSF53474">
    <property type="entry name" value="alpha/beta-Hydrolases"/>
    <property type="match status" value="1"/>
</dbReference>
<dbReference type="Gene3D" id="3.40.50.1820">
    <property type="entry name" value="alpha/beta hydrolase"/>
    <property type="match status" value="1"/>
</dbReference>
<dbReference type="InterPro" id="IPR001563">
    <property type="entry name" value="Peptidase_S10"/>
</dbReference>
<dbReference type="EC" id="3.4.16.-" evidence="7"/>
<keyword evidence="4" id="KW-0732">Signal</keyword>
<dbReference type="GO" id="GO:0006508">
    <property type="term" value="P:proteolysis"/>
    <property type="evidence" value="ECO:0007669"/>
    <property type="project" value="UniProtKB-KW"/>
</dbReference>
<evidence type="ECO:0000256" key="6">
    <source>
        <dbReference type="ARBA" id="ARBA00023180"/>
    </source>
</evidence>
<dbReference type="Pfam" id="PF00450">
    <property type="entry name" value="Peptidase_S10"/>
    <property type="match status" value="1"/>
</dbReference>
<name>A0A0B7KEL6_BIOOC</name>
<dbReference type="PROSITE" id="PS00560">
    <property type="entry name" value="CARBOXYPEPT_SER_HIS"/>
    <property type="match status" value="1"/>
</dbReference>
<dbReference type="Gene3D" id="1.10.287.410">
    <property type="match status" value="1"/>
</dbReference>
<gene>
    <name evidence="8" type="ORF">BN869_000009403_1</name>
</gene>
<dbReference type="InterPro" id="IPR033124">
    <property type="entry name" value="Ser_caboxypep_his_AS"/>
</dbReference>
<keyword evidence="3 7" id="KW-0645">Protease</keyword>
<organism evidence="8">
    <name type="scientific">Bionectria ochroleuca</name>
    <name type="common">Gliocladium roseum</name>
    <dbReference type="NCBI Taxonomy" id="29856"/>
    <lineage>
        <taxon>Eukaryota</taxon>
        <taxon>Fungi</taxon>
        <taxon>Dikarya</taxon>
        <taxon>Ascomycota</taxon>
        <taxon>Pezizomycotina</taxon>
        <taxon>Sordariomycetes</taxon>
        <taxon>Hypocreomycetidae</taxon>
        <taxon>Hypocreales</taxon>
        <taxon>Bionectriaceae</taxon>
        <taxon>Clonostachys</taxon>
    </lineage>
</organism>
<sequence length="518" mass="58259">MDVSRYAAPQEAYDILSDYQITKFFNEHGLARNEIDDFAANLLGSPVSATLVQGATSYTVSSDEAAQVVQFRHSQLPMNLIELARQLYGDFVPVCKSRGMFGSVHVYVANLVPGPAYCRVRRQLFSPAPQIEPRLQQTVQDFARFFASAWINRHAHTLKPPPGLLNEYSEMLDKVSLDLPPQLQERLDEVRQGLPGLFRPGYPMVLQHDDLLPVKTGFSYTNKNETTSSLAAAYDLYALLTLFFTEFPEYSTQDFHIAGESYAGHYVPSIGHKIVSEPDKIINLKSILVGNSLTDALTHYAYFRPMGCGEGGYDAVLSEQACQAIESNLPQYQESIQKCYDGDSSAVCRSAFSLCNGLFITPYSSTGADLYDVWPNQPELDSGINEWLNKPEVIEALGVEVDGFEQCDDTVYLEFHWSGDWMQTMHRLIPDILARIPVLIYAGDVDYICNWLRNRAWYKALDWPVQALYVGDEHYGNLTVADNFAFIQIFQAGHYVPTHQPVGSLDMLNRWVGGEWTS</sequence>
<dbReference type="PROSITE" id="PS00131">
    <property type="entry name" value="CARBOXYPEPT_SER_SER"/>
    <property type="match status" value="1"/>
</dbReference>
<dbReference type="InterPro" id="IPR029058">
    <property type="entry name" value="AB_hydrolase_fold"/>
</dbReference>
<dbReference type="PRINTS" id="PR00724">
    <property type="entry name" value="CRBOXYPTASEC"/>
</dbReference>
<comment type="similarity">
    <text evidence="1 7">Belongs to the peptidase S10 family.</text>
</comment>
<dbReference type="GO" id="GO:0004185">
    <property type="term" value="F:serine-type carboxypeptidase activity"/>
    <property type="evidence" value="ECO:0007669"/>
    <property type="project" value="UniProtKB-UniRule"/>
</dbReference>
<keyword evidence="5 7" id="KW-0378">Hydrolase</keyword>
<evidence type="ECO:0000256" key="2">
    <source>
        <dbReference type="ARBA" id="ARBA00022645"/>
    </source>
</evidence>
<dbReference type="EMBL" id="CDPU01000034">
    <property type="protein sequence ID" value="CEO53345.1"/>
    <property type="molecule type" value="Genomic_DNA"/>
</dbReference>
<dbReference type="AlphaFoldDB" id="A0A0B7KEL6"/>
<evidence type="ECO:0000256" key="7">
    <source>
        <dbReference type="RuleBase" id="RU361156"/>
    </source>
</evidence>
<proteinExistence type="inferred from homology"/>
<evidence type="ECO:0000256" key="1">
    <source>
        <dbReference type="ARBA" id="ARBA00009431"/>
    </source>
</evidence>
<evidence type="ECO:0000313" key="8">
    <source>
        <dbReference type="EMBL" id="CEO53345.1"/>
    </source>
</evidence>
<accession>A0A0B7KEL6</accession>
<dbReference type="PANTHER" id="PTHR11802">
    <property type="entry name" value="SERINE PROTEASE FAMILY S10 SERINE CARBOXYPEPTIDASE"/>
    <property type="match status" value="1"/>
</dbReference>
<keyword evidence="6" id="KW-0325">Glycoprotein</keyword>
<dbReference type="InterPro" id="IPR018202">
    <property type="entry name" value="Ser_caboxypep_ser_AS"/>
</dbReference>
<evidence type="ECO:0000256" key="5">
    <source>
        <dbReference type="ARBA" id="ARBA00022801"/>
    </source>
</evidence>